<accession>A0ABS4YIW4</accession>
<comment type="caution">
    <text evidence="7">The sequence shown here is derived from an EMBL/GenBank/DDBJ whole genome shotgun (WGS) entry which is preliminary data.</text>
</comment>
<evidence type="ECO:0000259" key="6">
    <source>
        <dbReference type="PROSITE" id="PS50977"/>
    </source>
</evidence>
<keyword evidence="3" id="KW-0804">Transcription</keyword>
<evidence type="ECO:0000313" key="7">
    <source>
        <dbReference type="EMBL" id="MBP2408730.1"/>
    </source>
</evidence>
<evidence type="ECO:0000256" key="2">
    <source>
        <dbReference type="ARBA" id="ARBA00023125"/>
    </source>
</evidence>
<dbReference type="RefSeq" id="WP_209889611.1">
    <property type="nucleotide sequence ID" value="NZ_BAAAJV010000005.1"/>
</dbReference>
<dbReference type="SUPFAM" id="SSF46689">
    <property type="entry name" value="Homeodomain-like"/>
    <property type="match status" value="1"/>
</dbReference>
<dbReference type="InterPro" id="IPR009057">
    <property type="entry name" value="Homeodomain-like_sf"/>
</dbReference>
<dbReference type="Proteomes" id="UP000698222">
    <property type="component" value="Unassembled WGS sequence"/>
</dbReference>
<dbReference type="PANTHER" id="PTHR30055:SF234">
    <property type="entry name" value="HTH-TYPE TRANSCRIPTIONAL REGULATOR BETI"/>
    <property type="match status" value="1"/>
</dbReference>
<proteinExistence type="predicted"/>
<gene>
    <name evidence="7" type="ORF">JOF44_001633</name>
</gene>
<dbReference type="InterPro" id="IPR050109">
    <property type="entry name" value="HTH-type_TetR-like_transc_reg"/>
</dbReference>
<dbReference type="PROSITE" id="PS50977">
    <property type="entry name" value="HTH_TETR_2"/>
    <property type="match status" value="1"/>
</dbReference>
<keyword evidence="8" id="KW-1185">Reference proteome</keyword>
<dbReference type="Pfam" id="PF00440">
    <property type="entry name" value="TetR_N"/>
    <property type="match status" value="1"/>
</dbReference>
<organism evidence="7 8">
    <name type="scientific">Brachybacterium fresconis</name>
    <dbReference type="NCBI Taxonomy" id="173363"/>
    <lineage>
        <taxon>Bacteria</taxon>
        <taxon>Bacillati</taxon>
        <taxon>Actinomycetota</taxon>
        <taxon>Actinomycetes</taxon>
        <taxon>Micrococcales</taxon>
        <taxon>Dermabacteraceae</taxon>
        <taxon>Brachybacterium</taxon>
    </lineage>
</organism>
<reference evidence="7 8" key="1">
    <citation type="submission" date="2021-03" db="EMBL/GenBank/DDBJ databases">
        <title>Sequencing the genomes of 1000 actinobacteria strains.</title>
        <authorList>
            <person name="Klenk H.-P."/>
        </authorList>
    </citation>
    <scope>NUCLEOTIDE SEQUENCE [LARGE SCALE GENOMIC DNA]</scope>
    <source>
        <strain evidence="7 8">DSM 14564</strain>
    </source>
</reference>
<evidence type="ECO:0000256" key="3">
    <source>
        <dbReference type="ARBA" id="ARBA00023163"/>
    </source>
</evidence>
<dbReference type="EMBL" id="JAGIOC010000001">
    <property type="protein sequence ID" value="MBP2408730.1"/>
    <property type="molecule type" value="Genomic_DNA"/>
</dbReference>
<feature type="domain" description="HTH tetR-type" evidence="6">
    <location>
        <begin position="18"/>
        <end position="77"/>
    </location>
</feature>
<evidence type="ECO:0000256" key="1">
    <source>
        <dbReference type="ARBA" id="ARBA00023015"/>
    </source>
</evidence>
<protein>
    <submittedName>
        <fullName evidence="7">AcrR family transcriptional regulator</fullName>
    </submittedName>
</protein>
<dbReference type="Gene3D" id="1.10.357.10">
    <property type="entry name" value="Tetracycline Repressor, domain 2"/>
    <property type="match status" value="1"/>
</dbReference>
<evidence type="ECO:0000313" key="8">
    <source>
        <dbReference type="Proteomes" id="UP000698222"/>
    </source>
</evidence>
<name>A0ABS4YIW4_9MICO</name>
<dbReference type="PRINTS" id="PR00455">
    <property type="entry name" value="HTHTETR"/>
</dbReference>
<feature type="compositionally biased region" description="Basic and acidic residues" evidence="5">
    <location>
        <begin position="1"/>
        <end position="10"/>
    </location>
</feature>
<feature type="DNA-binding region" description="H-T-H motif" evidence="4">
    <location>
        <begin position="40"/>
        <end position="59"/>
    </location>
</feature>
<keyword evidence="2 4" id="KW-0238">DNA-binding</keyword>
<sequence length="205" mass="21928">MPPEPSEKKQNRGPGAGPENRRALVAAARVEFSARGLTVPLRAIAQRAGVGQGSLYRHFPTRTALAAAVFSENIDELEAEFLDAESPDAESPDAESPDATPGLREFFAVIAEQAFESGELSALLRSAADDVEVAMLGERMRTLAVVLLERERRAGRLLREVTPEEISTAVAMVAAVMTGIPAAQRGIVAQRACMLVLAGIVRPQR</sequence>
<feature type="region of interest" description="Disordered" evidence="5">
    <location>
        <begin position="1"/>
        <end position="21"/>
    </location>
</feature>
<evidence type="ECO:0000256" key="4">
    <source>
        <dbReference type="PROSITE-ProRule" id="PRU00335"/>
    </source>
</evidence>
<evidence type="ECO:0000256" key="5">
    <source>
        <dbReference type="SAM" id="MobiDB-lite"/>
    </source>
</evidence>
<dbReference type="PANTHER" id="PTHR30055">
    <property type="entry name" value="HTH-TYPE TRANSCRIPTIONAL REGULATOR RUTR"/>
    <property type="match status" value="1"/>
</dbReference>
<keyword evidence="1" id="KW-0805">Transcription regulation</keyword>
<dbReference type="InterPro" id="IPR001647">
    <property type="entry name" value="HTH_TetR"/>
</dbReference>